<dbReference type="CDD" id="cd07765">
    <property type="entry name" value="KRAB_A-box"/>
    <property type="match status" value="1"/>
</dbReference>
<sequence length="535" mass="61766">MSITLLSVCGFFQEPVTFEDVTVNFTLGEWALLDSYQKELYRDVMKETFSNLISIGKTEEESIGEDYQSIRRNLSTHVVKGFYESECGIQYGETHRQIREPVGNEDMPPGIAVCESSVCANDAIGLSQSDVNHSDPTVGKPYEYQEHKEKSFKHKKHWKDFTYSESFLTLENPSREKPCENKLSNEHWRSLASAQDSQATRSGDNVLEYKQFEAALMACSYVQSYEKLQTGEKTFVCKQCGEAFTNSSHLIKHHKSHPREKTFACKYCRKAFIHPRACYNHERTHTGDRPYVCKQCGKACIHSYHLLQHERSHTREKLYACKQCGKVFGRSSYLRKHERIHTGEKPYLCKHCGKAFSDPTTRNNHERTHTGEKHYVCKQCGKAFILPVTFMKGFTLEKNPMFVSNVGKHLRVPHTFTNMKEFTLERNRIHVSNVGKPSSSIELVTITKGFTLERNHMFVCSVGMHSLFQNPFKSMKETTLERSHMYVNNVGKHSHVRHTFTNMKEFTTRRNPVDRIYTNVNHMSVFVASLQGIKD</sequence>
<evidence type="ECO:0000256" key="3">
    <source>
        <dbReference type="ARBA" id="ARBA00022723"/>
    </source>
</evidence>
<keyword evidence="9" id="KW-0804">Transcription</keyword>
<keyword evidence="7" id="KW-0805">Transcription regulation</keyword>
<keyword evidence="15" id="KW-1185">Reference proteome</keyword>
<dbReference type="InterPro" id="IPR036051">
    <property type="entry name" value="KRAB_dom_sf"/>
</dbReference>
<dbReference type="PROSITE" id="PS00028">
    <property type="entry name" value="ZINC_FINGER_C2H2_1"/>
    <property type="match status" value="5"/>
</dbReference>
<evidence type="ECO:0000256" key="11">
    <source>
        <dbReference type="PROSITE-ProRule" id="PRU00042"/>
    </source>
</evidence>
<evidence type="ECO:0000259" key="12">
    <source>
        <dbReference type="PROSITE" id="PS50157"/>
    </source>
</evidence>
<dbReference type="GO" id="GO:0005634">
    <property type="term" value="C:nucleus"/>
    <property type="evidence" value="ECO:0007669"/>
    <property type="project" value="UniProtKB-SubCell"/>
</dbReference>
<evidence type="ECO:0000256" key="7">
    <source>
        <dbReference type="ARBA" id="ARBA00023015"/>
    </source>
</evidence>
<dbReference type="InterPro" id="IPR001909">
    <property type="entry name" value="KRAB"/>
</dbReference>
<keyword evidence="3" id="KW-0479">Metal-binding</keyword>
<evidence type="ECO:0000256" key="8">
    <source>
        <dbReference type="ARBA" id="ARBA00023125"/>
    </source>
</evidence>
<keyword evidence="5 11" id="KW-0863">Zinc-finger</keyword>
<dbReference type="Pfam" id="PF01352">
    <property type="entry name" value="KRAB"/>
    <property type="match status" value="1"/>
</dbReference>
<dbReference type="EMBL" id="JBBHLL010000183">
    <property type="protein sequence ID" value="KAK7811013.1"/>
    <property type="molecule type" value="Genomic_DNA"/>
</dbReference>
<organism evidence="14 15">
    <name type="scientific">Myodes glareolus</name>
    <name type="common">Bank vole</name>
    <name type="synonym">Clethrionomys glareolus</name>
    <dbReference type="NCBI Taxonomy" id="447135"/>
    <lineage>
        <taxon>Eukaryota</taxon>
        <taxon>Metazoa</taxon>
        <taxon>Chordata</taxon>
        <taxon>Craniata</taxon>
        <taxon>Vertebrata</taxon>
        <taxon>Euteleostomi</taxon>
        <taxon>Mammalia</taxon>
        <taxon>Eutheria</taxon>
        <taxon>Euarchontoglires</taxon>
        <taxon>Glires</taxon>
        <taxon>Rodentia</taxon>
        <taxon>Myomorpha</taxon>
        <taxon>Muroidea</taxon>
        <taxon>Cricetidae</taxon>
        <taxon>Arvicolinae</taxon>
        <taxon>Myodes</taxon>
    </lineage>
</organism>
<dbReference type="GO" id="GO:0008270">
    <property type="term" value="F:zinc ion binding"/>
    <property type="evidence" value="ECO:0007669"/>
    <property type="project" value="UniProtKB-KW"/>
</dbReference>
<dbReference type="GO" id="GO:0000977">
    <property type="term" value="F:RNA polymerase II transcription regulatory region sequence-specific DNA binding"/>
    <property type="evidence" value="ECO:0007669"/>
    <property type="project" value="TreeGrafter"/>
</dbReference>
<feature type="domain" description="C2H2-type" evidence="12">
    <location>
        <begin position="319"/>
        <end position="346"/>
    </location>
</feature>
<accession>A0AAW0I9K6</accession>
<dbReference type="PROSITE" id="PS50805">
    <property type="entry name" value="KRAB"/>
    <property type="match status" value="1"/>
</dbReference>
<protein>
    <submittedName>
        <fullName evidence="14">Uncharacterized protein</fullName>
    </submittedName>
</protein>
<evidence type="ECO:0000313" key="14">
    <source>
        <dbReference type="EMBL" id="KAK7811013.1"/>
    </source>
</evidence>
<dbReference type="FunFam" id="3.30.160.60:FF:000184">
    <property type="entry name" value="Zinc finger protein 333"/>
    <property type="match status" value="2"/>
</dbReference>
<evidence type="ECO:0000313" key="15">
    <source>
        <dbReference type="Proteomes" id="UP001488838"/>
    </source>
</evidence>
<dbReference type="FunFam" id="3.30.160.60:FF:000339">
    <property type="entry name" value="zinc finger protein 300"/>
    <property type="match status" value="1"/>
</dbReference>
<evidence type="ECO:0000256" key="1">
    <source>
        <dbReference type="ARBA" id="ARBA00004123"/>
    </source>
</evidence>
<dbReference type="SMART" id="SM00349">
    <property type="entry name" value="KRAB"/>
    <property type="match status" value="1"/>
</dbReference>
<dbReference type="InterPro" id="IPR036236">
    <property type="entry name" value="Znf_C2H2_sf"/>
</dbReference>
<evidence type="ECO:0000256" key="4">
    <source>
        <dbReference type="ARBA" id="ARBA00022737"/>
    </source>
</evidence>
<evidence type="ECO:0000259" key="13">
    <source>
        <dbReference type="PROSITE" id="PS50805"/>
    </source>
</evidence>
<feature type="domain" description="C2H2-type" evidence="12">
    <location>
        <begin position="347"/>
        <end position="374"/>
    </location>
</feature>
<dbReference type="Gene3D" id="6.10.140.140">
    <property type="match status" value="1"/>
</dbReference>
<dbReference type="FunFam" id="3.30.160.60:FF:000240">
    <property type="entry name" value="Zinc finger protein 250"/>
    <property type="match status" value="1"/>
</dbReference>
<feature type="domain" description="KRAB" evidence="13">
    <location>
        <begin position="16"/>
        <end position="97"/>
    </location>
</feature>
<keyword evidence="8" id="KW-0238">DNA-binding</keyword>
<comment type="similarity">
    <text evidence="2">Belongs to the krueppel C2H2-type zinc-finger protein family.</text>
</comment>
<dbReference type="InterPro" id="IPR013087">
    <property type="entry name" value="Znf_C2H2_type"/>
</dbReference>
<comment type="subcellular location">
    <subcellularLocation>
        <location evidence="1">Nucleus</location>
    </subcellularLocation>
</comment>
<feature type="domain" description="C2H2-type" evidence="12">
    <location>
        <begin position="291"/>
        <end position="318"/>
    </location>
</feature>
<comment type="caution">
    <text evidence="14">The sequence shown here is derived from an EMBL/GenBank/DDBJ whole genome shotgun (WGS) entry which is preliminary data.</text>
</comment>
<gene>
    <name evidence="14" type="ORF">U0070_024191</name>
</gene>
<reference evidence="14 15" key="1">
    <citation type="journal article" date="2023" name="bioRxiv">
        <title>Conserved and derived expression patterns and positive selection on dental genes reveal complex evolutionary context of ever-growing rodent molars.</title>
        <authorList>
            <person name="Calamari Z.T."/>
            <person name="Song A."/>
            <person name="Cohen E."/>
            <person name="Akter M."/>
            <person name="Roy R.D."/>
            <person name="Hallikas O."/>
            <person name="Christensen M.M."/>
            <person name="Li P."/>
            <person name="Marangoni P."/>
            <person name="Jernvall J."/>
            <person name="Klein O.D."/>
        </authorList>
    </citation>
    <scope>NUCLEOTIDE SEQUENCE [LARGE SCALE GENOMIC DNA]</scope>
    <source>
        <strain evidence="14">V071</strain>
    </source>
</reference>
<evidence type="ECO:0000256" key="2">
    <source>
        <dbReference type="ARBA" id="ARBA00006991"/>
    </source>
</evidence>
<dbReference type="PANTHER" id="PTHR24381">
    <property type="entry name" value="ZINC FINGER PROTEIN"/>
    <property type="match status" value="1"/>
</dbReference>
<keyword evidence="6" id="KW-0862">Zinc</keyword>
<name>A0AAW0I9K6_MYOGA</name>
<feature type="domain" description="C2H2-type" evidence="12">
    <location>
        <begin position="263"/>
        <end position="290"/>
    </location>
</feature>
<evidence type="ECO:0000256" key="10">
    <source>
        <dbReference type="ARBA" id="ARBA00023242"/>
    </source>
</evidence>
<dbReference type="PROSITE" id="PS50157">
    <property type="entry name" value="ZINC_FINGER_C2H2_2"/>
    <property type="match status" value="5"/>
</dbReference>
<dbReference type="SMART" id="SM00355">
    <property type="entry name" value="ZnF_C2H2"/>
    <property type="match status" value="5"/>
</dbReference>
<dbReference type="SUPFAM" id="SSF57667">
    <property type="entry name" value="beta-beta-alpha zinc fingers"/>
    <property type="match status" value="3"/>
</dbReference>
<keyword evidence="10" id="KW-0539">Nucleus</keyword>
<dbReference type="PANTHER" id="PTHR24381:SF427">
    <property type="entry name" value="ZINC FINGER PROTEIN 491"/>
    <property type="match status" value="1"/>
</dbReference>
<feature type="non-terminal residue" evidence="14">
    <location>
        <position position="535"/>
    </location>
</feature>
<evidence type="ECO:0000256" key="5">
    <source>
        <dbReference type="ARBA" id="ARBA00022771"/>
    </source>
</evidence>
<dbReference type="AlphaFoldDB" id="A0AAW0I9K6"/>
<dbReference type="GO" id="GO:0000981">
    <property type="term" value="F:DNA-binding transcription factor activity, RNA polymerase II-specific"/>
    <property type="evidence" value="ECO:0007669"/>
    <property type="project" value="TreeGrafter"/>
</dbReference>
<dbReference type="Pfam" id="PF00096">
    <property type="entry name" value="zf-C2H2"/>
    <property type="match status" value="4"/>
</dbReference>
<evidence type="ECO:0000256" key="9">
    <source>
        <dbReference type="ARBA" id="ARBA00023163"/>
    </source>
</evidence>
<dbReference type="Gene3D" id="3.30.160.60">
    <property type="entry name" value="Classic Zinc Finger"/>
    <property type="match status" value="6"/>
</dbReference>
<dbReference type="SUPFAM" id="SSF109640">
    <property type="entry name" value="KRAB domain (Kruppel-associated box)"/>
    <property type="match status" value="1"/>
</dbReference>
<feature type="domain" description="C2H2-type" evidence="12">
    <location>
        <begin position="235"/>
        <end position="262"/>
    </location>
</feature>
<keyword evidence="4" id="KW-0677">Repeat</keyword>
<dbReference type="Proteomes" id="UP001488838">
    <property type="component" value="Unassembled WGS sequence"/>
</dbReference>
<evidence type="ECO:0000256" key="6">
    <source>
        <dbReference type="ARBA" id="ARBA00022833"/>
    </source>
</evidence>
<proteinExistence type="inferred from homology"/>